<dbReference type="GO" id="GO:0016987">
    <property type="term" value="F:sigma factor activity"/>
    <property type="evidence" value="ECO:0007669"/>
    <property type="project" value="UniProtKB-KW"/>
</dbReference>
<name>A0A1B2DL21_9BACL</name>
<dbReference type="Gene3D" id="1.10.10.10">
    <property type="entry name" value="Winged helix-like DNA-binding domain superfamily/Winged helix DNA-binding domain"/>
    <property type="match status" value="1"/>
</dbReference>
<dbReference type="EMBL" id="CP016808">
    <property type="protein sequence ID" value="ANY68399.1"/>
    <property type="molecule type" value="Genomic_DNA"/>
</dbReference>
<dbReference type="InterPro" id="IPR013325">
    <property type="entry name" value="RNA_pol_sigma_r2"/>
</dbReference>
<evidence type="ECO:0000256" key="2">
    <source>
        <dbReference type="ARBA" id="ARBA00023015"/>
    </source>
</evidence>
<feature type="domain" description="RNA polymerase sigma-70 region 2" evidence="5">
    <location>
        <begin position="23"/>
        <end position="89"/>
    </location>
</feature>
<accession>A0A1B2DL21</accession>
<dbReference type="GO" id="GO:0003677">
    <property type="term" value="F:DNA binding"/>
    <property type="evidence" value="ECO:0007669"/>
    <property type="project" value="InterPro"/>
</dbReference>
<dbReference type="Pfam" id="PF08281">
    <property type="entry name" value="Sigma70_r4_2"/>
    <property type="match status" value="1"/>
</dbReference>
<evidence type="ECO:0000256" key="4">
    <source>
        <dbReference type="ARBA" id="ARBA00023163"/>
    </source>
</evidence>
<dbReference type="PANTHER" id="PTHR43133:SF60">
    <property type="entry name" value="RNA POLYMERASE SIGMA FACTOR SIGV"/>
    <property type="match status" value="1"/>
</dbReference>
<evidence type="ECO:0000313" key="7">
    <source>
        <dbReference type="EMBL" id="ANY68399.1"/>
    </source>
</evidence>
<keyword evidence="4" id="KW-0804">Transcription</keyword>
<evidence type="ECO:0000259" key="6">
    <source>
        <dbReference type="Pfam" id="PF08281"/>
    </source>
</evidence>
<sequence length="185" mass="22033">METEAAWIKQIQKQSSEAAANALVRHYYKELYSYVYRQTTNKQLSMDLTQDIFIHMLQAIGHYDGGKGSFRAWLYKLATNRIVDYYRSRYYRYDQRTTAMDEEIAEEVDFTLKIEQKEQVEAVLQLVNEMDAAAQHIFRLKFFAEYTFADIAPLLHMPESTVKTKYYTMLRKLKNRLGDDYDENR</sequence>
<proteinExistence type="inferred from homology"/>
<dbReference type="InterPro" id="IPR013324">
    <property type="entry name" value="RNA_pol_sigma_r3/r4-like"/>
</dbReference>
<dbReference type="InterPro" id="IPR014284">
    <property type="entry name" value="RNA_pol_sigma-70_dom"/>
</dbReference>
<dbReference type="Gene3D" id="1.10.1740.10">
    <property type="match status" value="1"/>
</dbReference>
<dbReference type="AlphaFoldDB" id="A0A1B2DL21"/>
<dbReference type="InterPro" id="IPR039425">
    <property type="entry name" value="RNA_pol_sigma-70-like"/>
</dbReference>
<gene>
    <name evidence="7" type="ORF">BBD42_19415</name>
</gene>
<evidence type="ECO:0000256" key="1">
    <source>
        <dbReference type="ARBA" id="ARBA00010641"/>
    </source>
</evidence>
<feature type="domain" description="RNA polymerase sigma factor 70 region 4 type 2" evidence="6">
    <location>
        <begin position="121"/>
        <end position="167"/>
    </location>
</feature>
<keyword evidence="2" id="KW-0805">Transcription regulation</keyword>
<dbReference type="NCBIfam" id="TIGR02937">
    <property type="entry name" value="sigma70-ECF"/>
    <property type="match status" value="1"/>
</dbReference>
<dbReference type="SUPFAM" id="SSF88659">
    <property type="entry name" value="Sigma3 and sigma4 domains of RNA polymerase sigma factors"/>
    <property type="match status" value="1"/>
</dbReference>
<dbReference type="PANTHER" id="PTHR43133">
    <property type="entry name" value="RNA POLYMERASE ECF-TYPE SIGMA FACTO"/>
    <property type="match status" value="1"/>
</dbReference>
<dbReference type="SUPFAM" id="SSF88946">
    <property type="entry name" value="Sigma2 domain of RNA polymerase sigma factors"/>
    <property type="match status" value="1"/>
</dbReference>
<keyword evidence="3" id="KW-0731">Sigma factor</keyword>
<dbReference type="GO" id="GO:0006352">
    <property type="term" value="P:DNA-templated transcription initiation"/>
    <property type="evidence" value="ECO:0007669"/>
    <property type="project" value="InterPro"/>
</dbReference>
<dbReference type="InterPro" id="IPR036388">
    <property type="entry name" value="WH-like_DNA-bd_sf"/>
</dbReference>
<organism evidence="7">
    <name type="scientific">Paenibacillus sp. BIHB 4019</name>
    <dbReference type="NCBI Taxonomy" id="1870819"/>
    <lineage>
        <taxon>Bacteria</taxon>
        <taxon>Bacillati</taxon>
        <taxon>Bacillota</taxon>
        <taxon>Bacilli</taxon>
        <taxon>Bacillales</taxon>
        <taxon>Paenibacillaceae</taxon>
        <taxon>Paenibacillus</taxon>
    </lineage>
</organism>
<dbReference type="InterPro" id="IPR007627">
    <property type="entry name" value="RNA_pol_sigma70_r2"/>
</dbReference>
<evidence type="ECO:0000256" key="3">
    <source>
        <dbReference type="ARBA" id="ARBA00023082"/>
    </source>
</evidence>
<reference evidence="7" key="1">
    <citation type="submission" date="2016-08" db="EMBL/GenBank/DDBJ databases">
        <title>Complete Genome Seqeunce of Paenibacillus sp. BIHB 4019 from tea rhizoplane.</title>
        <authorList>
            <person name="Thakur R."/>
            <person name="Swarnkar M.K."/>
            <person name="Gulati A."/>
        </authorList>
    </citation>
    <scope>NUCLEOTIDE SEQUENCE [LARGE SCALE GENOMIC DNA]</scope>
    <source>
        <strain evidence="7">BIHB4019</strain>
    </source>
</reference>
<dbReference type="RefSeq" id="WP_099519540.1">
    <property type="nucleotide sequence ID" value="NZ_CP016808.1"/>
</dbReference>
<dbReference type="Pfam" id="PF04542">
    <property type="entry name" value="Sigma70_r2"/>
    <property type="match status" value="1"/>
</dbReference>
<protein>
    <submittedName>
        <fullName evidence="7">RNA polymerase subunit sigma-70</fullName>
    </submittedName>
</protein>
<dbReference type="InterPro" id="IPR013249">
    <property type="entry name" value="RNA_pol_sigma70_r4_t2"/>
</dbReference>
<comment type="similarity">
    <text evidence="1">Belongs to the sigma-70 factor family. ECF subfamily.</text>
</comment>
<evidence type="ECO:0000259" key="5">
    <source>
        <dbReference type="Pfam" id="PF04542"/>
    </source>
</evidence>